<gene>
    <name evidence="1" type="ORF">A2856_03525</name>
</gene>
<proteinExistence type="predicted"/>
<organism evidence="1 2">
    <name type="scientific">Candidatus Uhrbacteria bacterium RIFCSPHIGHO2_01_FULL_63_20</name>
    <dbReference type="NCBI Taxonomy" id="1802385"/>
    <lineage>
        <taxon>Bacteria</taxon>
        <taxon>Candidatus Uhriibacteriota</taxon>
    </lineage>
</organism>
<sequence length="179" mass="20857">MPIMNDKELRQKLLRKYVLLDACVLMEASKQPDAFIELFRLLDETGCIPVLFPLVEFEFLRNAFLKEEKAKLRSFLETFSIETLSMNPPDKFMERTARIASWYASQRLAPDLTDCAIATLLEQYADKLFLVTFNHQHFPKALFNRFHLMPTETKTGPMVAGFYEFDTERAEAFAKRFPA</sequence>
<dbReference type="SUPFAM" id="SSF88723">
    <property type="entry name" value="PIN domain-like"/>
    <property type="match status" value="1"/>
</dbReference>
<comment type="caution">
    <text evidence="1">The sequence shown here is derived from an EMBL/GenBank/DDBJ whole genome shotgun (WGS) entry which is preliminary data.</text>
</comment>
<evidence type="ECO:0008006" key="3">
    <source>
        <dbReference type="Google" id="ProtNLM"/>
    </source>
</evidence>
<evidence type="ECO:0000313" key="2">
    <source>
        <dbReference type="Proteomes" id="UP000177885"/>
    </source>
</evidence>
<evidence type="ECO:0000313" key="1">
    <source>
        <dbReference type="EMBL" id="OGL66267.1"/>
    </source>
</evidence>
<dbReference type="InterPro" id="IPR029060">
    <property type="entry name" value="PIN-like_dom_sf"/>
</dbReference>
<name>A0A1F7TL30_9BACT</name>
<dbReference type="Proteomes" id="UP000177885">
    <property type="component" value="Unassembled WGS sequence"/>
</dbReference>
<dbReference type="EMBL" id="MGDT01000008">
    <property type="protein sequence ID" value="OGL66267.1"/>
    <property type="molecule type" value="Genomic_DNA"/>
</dbReference>
<reference evidence="1 2" key="1">
    <citation type="journal article" date="2016" name="Nat. Commun.">
        <title>Thousands of microbial genomes shed light on interconnected biogeochemical processes in an aquifer system.</title>
        <authorList>
            <person name="Anantharaman K."/>
            <person name="Brown C.T."/>
            <person name="Hug L.A."/>
            <person name="Sharon I."/>
            <person name="Castelle C.J."/>
            <person name="Probst A.J."/>
            <person name="Thomas B.C."/>
            <person name="Singh A."/>
            <person name="Wilkins M.J."/>
            <person name="Karaoz U."/>
            <person name="Brodie E.L."/>
            <person name="Williams K.H."/>
            <person name="Hubbard S.S."/>
            <person name="Banfield J.F."/>
        </authorList>
    </citation>
    <scope>NUCLEOTIDE SEQUENCE [LARGE SCALE GENOMIC DNA]</scope>
</reference>
<protein>
    <recommendedName>
        <fullName evidence="3">PIN domain-containing protein</fullName>
    </recommendedName>
</protein>
<dbReference type="Gene3D" id="3.40.50.1010">
    <property type="entry name" value="5'-nuclease"/>
    <property type="match status" value="1"/>
</dbReference>
<accession>A0A1F7TL30</accession>
<dbReference type="AlphaFoldDB" id="A0A1F7TL30"/>